<name>A0A1H2EM13_9GAMM</name>
<dbReference type="Proteomes" id="UP000243063">
    <property type="component" value="Chromosome I"/>
</dbReference>
<evidence type="ECO:0000313" key="2">
    <source>
        <dbReference type="EMBL" id="SDT96131.1"/>
    </source>
</evidence>
<protein>
    <submittedName>
        <fullName evidence="2">Uncharacterized protein</fullName>
    </submittedName>
</protein>
<feature type="coiled-coil region" evidence="1">
    <location>
        <begin position="44"/>
        <end position="133"/>
    </location>
</feature>
<evidence type="ECO:0000256" key="1">
    <source>
        <dbReference type="SAM" id="Coils"/>
    </source>
</evidence>
<dbReference type="STRING" id="1245526.SAMN05216580_0702"/>
<evidence type="ECO:0000313" key="3">
    <source>
        <dbReference type="Proteomes" id="UP000243063"/>
    </source>
</evidence>
<reference evidence="3" key="1">
    <citation type="submission" date="2016-10" db="EMBL/GenBank/DDBJ databases">
        <authorList>
            <person name="Varghese N."/>
            <person name="Submissions S."/>
        </authorList>
    </citation>
    <scope>NUCLEOTIDE SEQUENCE [LARGE SCALE GENOMIC DNA]</scope>
    <source>
        <strain evidence="3">CCTCC 2012022</strain>
    </source>
</reference>
<accession>A0A1H2EM13</accession>
<gene>
    <name evidence="2" type="ORF">SAMN05216580_0702</name>
</gene>
<sequence length="146" mass="16000">MSAVDNYRAALRRLIEGKPKSVPKGSAINKDTVALEAGRKRGSIKKSRAEHAELIAEIEAAAAAVQQESSRLSASEDAKKQRALKQAAKDQLNVFKAEYELALQEIATLAQENYSLQHENDSLKQKISEITAEKQHSNVVPLGNLH</sequence>
<proteinExistence type="predicted"/>
<dbReference type="EMBL" id="LT629780">
    <property type="protein sequence ID" value="SDT96131.1"/>
    <property type="molecule type" value="Genomic_DNA"/>
</dbReference>
<dbReference type="RefSeq" id="WP_175578014.1">
    <property type="nucleotide sequence ID" value="NZ_LT629780.1"/>
</dbReference>
<dbReference type="AlphaFoldDB" id="A0A1H2EM13"/>
<keyword evidence="1" id="KW-0175">Coiled coil</keyword>
<organism evidence="2 3">
    <name type="scientific">Geopseudomonas guangdongensis</name>
    <dbReference type="NCBI Taxonomy" id="1245526"/>
    <lineage>
        <taxon>Bacteria</taxon>
        <taxon>Pseudomonadati</taxon>
        <taxon>Pseudomonadota</taxon>
        <taxon>Gammaproteobacteria</taxon>
        <taxon>Pseudomonadales</taxon>
        <taxon>Pseudomonadaceae</taxon>
        <taxon>Geopseudomonas</taxon>
    </lineage>
</organism>
<keyword evidence="3" id="KW-1185">Reference proteome</keyword>